<proteinExistence type="inferred from homology"/>
<evidence type="ECO:0000256" key="2">
    <source>
        <dbReference type="ARBA" id="ARBA00022679"/>
    </source>
</evidence>
<evidence type="ECO:0000256" key="5">
    <source>
        <dbReference type="HAMAP-Rule" id="MF_00113"/>
    </source>
</evidence>
<evidence type="ECO:0000313" key="7">
    <source>
        <dbReference type="Proteomes" id="UP001267426"/>
    </source>
</evidence>
<dbReference type="InterPro" id="IPR003699">
    <property type="entry name" value="QueA"/>
</dbReference>
<keyword evidence="2 5" id="KW-0808">Transferase</keyword>
<comment type="function">
    <text evidence="5">Transfers and isomerizes the ribose moiety from AdoMet to the 7-aminomethyl group of 7-deazaguanine (preQ1-tRNA) to give epoxyqueuosine (oQ-tRNA).</text>
</comment>
<keyword evidence="4 5" id="KW-0671">Queuosine biosynthesis</keyword>
<dbReference type="GO" id="GO:0051075">
    <property type="term" value="F:S-adenosylmethionine:tRNA ribosyltransferase-isomerase activity"/>
    <property type="evidence" value="ECO:0007669"/>
    <property type="project" value="UniProtKB-EC"/>
</dbReference>
<comment type="subcellular location">
    <subcellularLocation>
        <location evidence="5">Cytoplasm</location>
    </subcellularLocation>
</comment>
<dbReference type="Proteomes" id="UP001267426">
    <property type="component" value="Unassembled WGS sequence"/>
</dbReference>
<dbReference type="NCBIfam" id="NF001140">
    <property type="entry name" value="PRK00147.1"/>
    <property type="match status" value="1"/>
</dbReference>
<evidence type="ECO:0000313" key="6">
    <source>
        <dbReference type="EMBL" id="MDT0633102.1"/>
    </source>
</evidence>
<keyword evidence="1 5" id="KW-0963">Cytoplasm</keyword>
<dbReference type="Gene3D" id="3.40.1780.10">
    <property type="entry name" value="QueA-like"/>
    <property type="match status" value="1"/>
</dbReference>
<gene>
    <name evidence="5 6" type="primary">queA</name>
    <name evidence="6" type="ORF">RM540_15205</name>
</gene>
<dbReference type="InterPro" id="IPR042118">
    <property type="entry name" value="QueA_dom1"/>
</dbReference>
<dbReference type="InterPro" id="IPR036100">
    <property type="entry name" value="QueA_sf"/>
</dbReference>
<reference evidence="6 7" key="1">
    <citation type="submission" date="2023-09" db="EMBL/GenBank/DDBJ databases">
        <authorList>
            <person name="Rey-Velasco X."/>
        </authorList>
    </citation>
    <scope>NUCLEOTIDE SEQUENCE [LARGE SCALE GENOMIC DNA]</scope>
    <source>
        <strain evidence="6 7">F394</strain>
    </source>
</reference>
<evidence type="ECO:0000256" key="3">
    <source>
        <dbReference type="ARBA" id="ARBA00022691"/>
    </source>
</evidence>
<dbReference type="EMBL" id="JAVRHT010000051">
    <property type="protein sequence ID" value="MDT0633102.1"/>
    <property type="molecule type" value="Genomic_DNA"/>
</dbReference>
<name>A0ABU3BUY1_9BACT</name>
<dbReference type="Gene3D" id="2.40.10.240">
    <property type="entry name" value="QueA-like"/>
    <property type="match status" value="1"/>
</dbReference>
<accession>A0ABU3BUY1</accession>
<comment type="caution">
    <text evidence="6">The sequence shown here is derived from an EMBL/GenBank/DDBJ whole genome shotgun (WGS) entry which is preliminary data.</text>
</comment>
<comment type="similarity">
    <text evidence="5">Belongs to the QueA family.</text>
</comment>
<dbReference type="SUPFAM" id="SSF111337">
    <property type="entry name" value="QueA-like"/>
    <property type="match status" value="1"/>
</dbReference>
<sequence>MTRLLMVVAPPPFLHRTLRLSDFDYEYPRGLIAAYPAEPRDAARLMVVDRAAGTVEHRTVGDLPDYFSEGDVLVANDTMVFPARLRGTKETTGARVEVFLLRELSAESRLWDTVVDPARKVRVGNKLVFSDRLAAEVLDNTTSRGRTLRLIFDGTPAELYDAIDRIGETPIPPYLRRSSELADSVRYQTVFAAERGAVAAPSAGLHFTPGLLRTLRARGARVETVTLHSGLGSFQSVEVEDLSKHRMASECFQVGAGAVESVNRALASREATVTACDTTTVRALESSLSAHRTLRAGAGWTDAFIYPTHTFHVTERLLANFHPPRSTLFMMKAAFAGYSLLRHAYEEAVREEYRLFAFGDAMLIL</sequence>
<keyword evidence="6" id="KW-0328">Glycosyltransferase</keyword>
<comment type="pathway">
    <text evidence="5">tRNA modification; tRNA-queuosine biosynthesis.</text>
</comment>
<comment type="catalytic activity">
    <reaction evidence="5">
        <text>7-aminomethyl-7-carbaguanosine(34) in tRNA + S-adenosyl-L-methionine = epoxyqueuosine(34) in tRNA + adenine + L-methionine + 2 H(+)</text>
        <dbReference type="Rhea" id="RHEA:32155"/>
        <dbReference type="Rhea" id="RHEA-COMP:10342"/>
        <dbReference type="Rhea" id="RHEA-COMP:18582"/>
        <dbReference type="ChEBI" id="CHEBI:15378"/>
        <dbReference type="ChEBI" id="CHEBI:16708"/>
        <dbReference type="ChEBI" id="CHEBI:57844"/>
        <dbReference type="ChEBI" id="CHEBI:59789"/>
        <dbReference type="ChEBI" id="CHEBI:82833"/>
        <dbReference type="ChEBI" id="CHEBI:194443"/>
        <dbReference type="EC" id="2.4.99.17"/>
    </reaction>
</comment>
<keyword evidence="7" id="KW-1185">Reference proteome</keyword>
<dbReference type="PANTHER" id="PTHR30307:SF0">
    <property type="entry name" value="S-ADENOSYLMETHIONINE:TRNA RIBOSYLTRANSFERASE-ISOMERASE"/>
    <property type="match status" value="1"/>
</dbReference>
<dbReference type="HAMAP" id="MF_00113">
    <property type="entry name" value="QueA"/>
    <property type="match status" value="1"/>
</dbReference>
<evidence type="ECO:0000256" key="1">
    <source>
        <dbReference type="ARBA" id="ARBA00022490"/>
    </source>
</evidence>
<dbReference type="NCBIfam" id="TIGR00113">
    <property type="entry name" value="queA"/>
    <property type="match status" value="1"/>
</dbReference>
<dbReference type="InterPro" id="IPR042119">
    <property type="entry name" value="QueA_dom2"/>
</dbReference>
<comment type="subunit">
    <text evidence="5">Monomer.</text>
</comment>
<organism evidence="6 7">
    <name type="scientific">Rubrivirga litoralis</name>
    <dbReference type="NCBI Taxonomy" id="3075598"/>
    <lineage>
        <taxon>Bacteria</taxon>
        <taxon>Pseudomonadati</taxon>
        <taxon>Rhodothermota</taxon>
        <taxon>Rhodothermia</taxon>
        <taxon>Rhodothermales</taxon>
        <taxon>Rubricoccaceae</taxon>
        <taxon>Rubrivirga</taxon>
    </lineage>
</organism>
<dbReference type="EC" id="2.4.99.17" evidence="5"/>
<evidence type="ECO:0000256" key="4">
    <source>
        <dbReference type="ARBA" id="ARBA00022785"/>
    </source>
</evidence>
<protein>
    <recommendedName>
        <fullName evidence="5">S-adenosylmethionine:tRNA ribosyltransferase-isomerase</fullName>
        <ecNumber evidence="5">2.4.99.17</ecNumber>
    </recommendedName>
    <alternativeName>
        <fullName evidence="5">Queuosine biosynthesis protein QueA</fullName>
    </alternativeName>
</protein>
<dbReference type="PANTHER" id="PTHR30307">
    <property type="entry name" value="S-ADENOSYLMETHIONINE:TRNA RIBOSYLTRANSFERASE-ISOMERASE"/>
    <property type="match status" value="1"/>
</dbReference>
<keyword evidence="3 5" id="KW-0949">S-adenosyl-L-methionine</keyword>
<dbReference type="Pfam" id="PF02547">
    <property type="entry name" value="Queuosine_synth"/>
    <property type="match status" value="1"/>
</dbReference>